<dbReference type="Proteomes" id="UP000775547">
    <property type="component" value="Unassembled WGS sequence"/>
</dbReference>
<evidence type="ECO:0000256" key="1">
    <source>
        <dbReference type="SAM" id="MobiDB-lite"/>
    </source>
</evidence>
<keyword evidence="2" id="KW-0732">Signal</keyword>
<gene>
    <name evidence="3" type="ORF">DXG03_006425</name>
</gene>
<reference evidence="3" key="2">
    <citation type="submission" date="2021-10" db="EMBL/GenBank/DDBJ databases">
        <title>Phylogenomics reveals ancestral predisposition of the termite-cultivated fungus Termitomyces towards a domesticated lifestyle.</title>
        <authorList>
            <person name="Auxier B."/>
            <person name="Grum-Grzhimaylo A."/>
            <person name="Cardenas M.E."/>
            <person name="Lodge J.D."/>
            <person name="Laessoe T."/>
            <person name="Pedersen O."/>
            <person name="Smith M.E."/>
            <person name="Kuyper T.W."/>
            <person name="Franco-Molano E.A."/>
            <person name="Baroni T.J."/>
            <person name="Aanen D.K."/>
        </authorList>
    </citation>
    <scope>NUCLEOTIDE SEQUENCE</scope>
    <source>
        <strain evidence="3">AP01</strain>
        <tissue evidence="3">Mycelium</tissue>
    </source>
</reference>
<accession>A0A9P7GAW1</accession>
<evidence type="ECO:0000313" key="4">
    <source>
        <dbReference type="Proteomes" id="UP000775547"/>
    </source>
</evidence>
<dbReference type="OrthoDB" id="3201641at2759"/>
<protein>
    <submittedName>
        <fullName evidence="3">Uncharacterized protein</fullName>
    </submittedName>
</protein>
<evidence type="ECO:0000256" key="2">
    <source>
        <dbReference type="SAM" id="SignalP"/>
    </source>
</evidence>
<sequence>MLVLSALHTFLSQVLSLPELHTAVLLTPAGQLVSVAADPLRPKDEIRVVVGLAAEVWQETRGEELSMVDSEFGRILVVPVEETPASTSPVAPTLENGNGITNANTGDTEAAKEGEPLMLLALNSSSTVDWDVLQSKGKILACHLAKPLGQFKEYLAVPRPVLPASTTTSPPPRL</sequence>
<name>A0A9P7GAW1_9AGAR</name>
<comment type="caution">
    <text evidence="3">The sequence shown here is derived from an EMBL/GenBank/DDBJ whole genome shotgun (WGS) entry which is preliminary data.</text>
</comment>
<dbReference type="AlphaFoldDB" id="A0A9P7GAW1"/>
<dbReference type="Gene3D" id="3.30.450.30">
    <property type="entry name" value="Dynein light chain 2a, cytoplasmic"/>
    <property type="match status" value="1"/>
</dbReference>
<reference evidence="3" key="1">
    <citation type="submission" date="2020-07" db="EMBL/GenBank/DDBJ databases">
        <authorList>
            <person name="Nieuwenhuis M."/>
            <person name="Van De Peppel L.J.J."/>
        </authorList>
    </citation>
    <scope>NUCLEOTIDE SEQUENCE</scope>
    <source>
        <strain evidence="3">AP01</strain>
        <tissue evidence="3">Mycelium</tissue>
    </source>
</reference>
<organism evidence="3 4">
    <name type="scientific">Asterophora parasitica</name>
    <dbReference type="NCBI Taxonomy" id="117018"/>
    <lineage>
        <taxon>Eukaryota</taxon>
        <taxon>Fungi</taxon>
        <taxon>Dikarya</taxon>
        <taxon>Basidiomycota</taxon>
        <taxon>Agaricomycotina</taxon>
        <taxon>Agaricomycetes</taxon>
        <taxon>Agaricomycetidae</taxon>
        <taxon>Agaricales</taxon>
        <taxon>Tricholomatineae</taxon>
        <taxon>Lyophyllaceae</taxon>
        <taxon>Asterophora</taxon>
    </lineage>
</organism>
<feature type="chain" id="PRO_5040484124" evidence="2">
    <location>
        <begin position="17"/>
        <end position="174"/>
    </location>
</feature>
<feature type="region of interest" description="Disordered" evidence="1">
    <location>
        <begin position="86"/>
        <end position="107"/>
    </location>
</feature>
<proteinExistence type="predicted"/>
<dbReference type="EMBL" id="JABCKV010000042">
    <property type="protein sequence ID" value="KAG5645363.1"/>
    <property type="molecule type" value="Genomic_DNA"/>
</dbReference>
<dbReference type="SUPFAM" id="SSF103196">
    <property type="entry name" value="Roadblock/LC7 domain"/>
    <property type="match status" value="1"/>
</dbReference>
<evidence type="ECO:0000313" key="3">
    <source>
        <dbReference type="EMBL" id="KAG5645363.1"/>
    </source>
</evidence>
<keyword evidence="4" id="KW-1185">Reference proteome</keyword>
<feature type="signal peptide" evidence="2">
    <location>
        <begin position="1"/>
        <end position="16"/>
    </location>
</feature>